<dbReference type="EMBL" id="VSFG01000002">
    <property type="protein sequence ID" value="TYB46611.1"/>
    <property type="molecule type" value="Genomic_DNA"/>
</dbReference>
<proteinExistence type="predicted"/>
<comment type="caution">
    <text evidence="3">The sequence shown here is derived from an EMBL/GenBank/DDBJ whole genome shotgun (WGS) entry which is preliminary data.</text>
</comment>
<name>A0A5D0NR86_9ACTN</name>
<gene>
    <name evidence="3" type="ORF">FXF69_15450</name>
</gene>
<organism evidence="3 4">
    <name type="scientific">Actinomadura chibensis</name>
    <dbReference type="NCBI Taxonomy" id="392828"/>
    <lineage>
        <taxon>Bacteria</taxon>
        <taxon>Bacillati</taxon>
        <taxon>Actinomycetota</taxon>
        <taxon>Actinomycetes</taxon>
        <taxon>Streptosporangiales</taxon>
        <taxon>Thermomonosporaceae</taxon>
        <taxon>Actinomadura</taxon>
    </lineage>
</organism>
<evidence type="ECO:0008006" key="5">
    <source>
        <dbReference type="Google" id="ProtNLM"/>
    </source>
</evidence>
<evidence type="ECO:0000256" key="2">
    <source>
        <dbReference type="SAM" id="SignalP"/>
    </source>
</evidence>
<reference evidence="3 4" key="1">
    <citation type="submission" date="2019-08" db="EMBL/GenBank/DDBJ databases">
        <title>Actinomadura sp. nov. CYP1-5 isolated from mountain soil.</title>
        <authorList>
            <person name="Songsumanus A."/>
            <person name="Kuncharoen N."/>
            <person name="Kudo T."/>
            <person name="Yuki M."/>
            <person name="Igarashi Y."/>
            <person name="Tanasupawat S."/>
        </authorList>
    </citation>
    <scope>NUCLEOTIDE SEQUENCE [LARGE SCALE GENOMIC DNA]</scope>
    <source>
        <strain evidence="3 4">JCM 14158</strain>
    </source>
</reference>
<evidence type="ECO:0000313" key="3">
    <source>
        <dbReference type="EMBL" id="TYB46611.1"/>
    </source>
</evidence>
<evidence type="ECO:0000256" key="1">
    <source>
        <dbReference type="SAM" id="MobiDB-lite"/>
    </source>
</evidence>
<dbReference type="RefSeq" id="WP_148344321.1">
    <property type="nucleotide sequence ID" value="NZ_VSFG01000002.1"/>
</dbReference>
<feature type="compositionally biased region" description="Gly residues" evidence="1">
    <location>
        <begin position="56"/>
        <end position="71"/>
    </location>
</feature>
<feature type="region of interest" description="Disordered" evidence="1">
    <location>
        <begin position="56"/>
        <end position="101"/>
    </location>
</feature>
<feature type="chain" id="PRO_5022665232" description="ATP/GTP-binding protein" evidence="2">
    <location>
        <begin position="34"/>
        <end position="255"/>
    </location>
</feature>
<evidence type="ECO:0000313" key="4">
    <source>
        <dbReference type="Proteomes" id="UP000323380"/>
    </source>
</evidence>
<sequence>MPPHPRTRRRAAAATITATALAIPLSTAVPAQAAPCHKTGTGGTCNVVVRVPGSHGGGGGGTGGGSGGGGPVLPPPPEGLTPDEAQGFVPAPGGPAPLQAAPTTTADLVLRARAATEFPVPVVHTAPKDKTYVALKTSLWVDGYHDVETEPISEGGQTVQLKGTVQGVVWDLGEKQIKCEDGGTEDGRTCHYAYTRSSAGQPDGKYQITATITWSVAWTCDGAACDAAGGTLDGQTMTSAPSPLVVSEIQTNTGQ</sequence>
<dbReference type="Proteomes" id="UP000323380">
    <property type="component" value="Unassembled WGS sequence"/>
</dbReference>
<dbReference type="STRING" id="1220554.GCA_001552135_02957"/>
<feature type="signal peptide" evidence="2">
    <location>
        <begin position="1"/>
        <end position="33"/>
    </location>
</feature>
<keyword evidence="2" id="KW-0732">Signal</keyword>
<dbReference type="AlphaFoldDB" id="A0A5D0NR86"/>
<keyword evidence="4" id="KW-1185">Reference proteome</keyword>
<protein>
    <recommendedName>
        <fullName evidence="5">ATP/GTP-binding protein</fullName>
    </recommendedName>
</protein>
<accession>A0A5D0NR86</accession>